<dbReference type="RefSeq" id="WP_408153617.1">
    <property type="nucleotide sequence ID" value="NZ_JAQQFM010000001.1"/>
</dbReference>
<evidence type="ECO:0000256" key="2">
    <source>
        <dbReference type="SAM" id="Phobius"/>
    </source>
</evidence>
<evidence type="ECO:0000313" key="4">
    <source>
        <dbReference type="Proteomes" id="UP001629246"/>
    </source>
</evidence>
<sequence length="251" mass="26765">MTERVSRIPASTPSTASRKPAGARGAAAVLMLIGGLSCAWALAQSAPTVTSAPATPSAAPATPASSTPAPAKSTALPPVKPAPKVVKKGEFKPWGSLPAAQQQALDPLVGEWSKMSDLQKEKWLAISKKYAKMNPEEQQRLHDRMRDWVKLTPAQRRAARESFTRAKQLDAEKKNEQWNKYQQLSEEQKKKLAQAKLPKRVAKLPTAPSKAAPAIQLPPEALEQSLAPGGIAPPVNSGVITPAAAVQVESK</sequence>
<dbReference type="Proteomes" id="UP001629246">
    <property type="component" value="Unassembled WGS sequence"/>
</dbReference>
<dbReference type="InterPro" id="IPR021455">
    <property type="entry name" value="DUF3106"/>
</dbReference>
<feature type="region of interest" description="Disordered" evidence="1">
    <location>
        <begin position="1"/>
        <end position="23"/>
    </location>
</feature>
<dbReference type="EMBL" id="JAQQFM010000001">
    <property type="protein sequence ID" value="MFL9922686.1"/>
    <property type="molecule type" value="Genomic_DNA"/>
</dbReference>
<gene>
    <name evidence="3" type="ORF">PQR62_00320</name>
</gene>
<proteinExistence type="predicted"/>
<protein>
    <submittedName>
        <fullName evidence="3">DUF3106 domain-containing protein</fullName>
    </submittedName>
</protein>
<accession>A0ABW9A1H1</accession>
<keyword evidence="4" id="KW-1185">Reference proteome</keyword>
<organism evidence="3 4">
    <name type="scientific">Herbaspirillum lusitanum</name>
    <dbReference type="NCBI Taxonomy" id="213312"/>
    <lineage>
        <taxon>Bacteria</taxon>
        <taxon>Pseudomonadati</taxon>
        <taxon>Pseudomonadota</taxon>
        <taxon>Betaproteobacteria</taxon>
        <taxon>Burkholderiales</taxon>
        <taxon>Oxalobacteraceae</taxon>
        <taxon>Herbaspirillum</taxon>
    </lineage>
</organism>
<evidence type="ECO:0000256" key="1">
    <source>
        <dbReference type="SAM" id="MobiDB-lite"/>
    </source>
</evidence>
<reference evidence="3 4" key="1">
    <citation type="journal article" date="2024" name="Chem. Sci.">
        <title>Discovery of megapolipeptins by genome mining of a Burkholderiales bacteria collection.</title>
        <authorList>
            <person name="Paulo B.S."/>
            <person name="Recchia M.J.J."/>
            <person name="Lee S."/>
            <person name="Fergusson C.H."/>
            <person name="Romanowski S.B."/>
            <person name="Hernandez A."/>
            <person name="Krull N."/>
            <person name="Liu D.Y."/>
            <person name="Cavanagh H."/>
            <person name="Bos A."/>
            <person name="Gray C.A."/>
            <person name="Murphy B.T."/>
            <person name="Linington R.G."/>
            <person name="Eustaquio A.S."/>
        </authorList>
    </citation>
    <scope>NUCLEOTIDE SEQUENCE [LARGE SCALE GENOMIC DNA]</scope>
    <source>
        <strain evidence="3 4">RL21-008-BIB-A</strain>
    </source>
</reference>
<keyword evidence="2" id="KW-0812">Transmembrane</keyword>
<feature type="region of interest" description="Disordered" evidence="1">
    <location>
        <begin position="196"/>
        <end position="216"/>
    </location>
</feature>
<feature type="compositionally biased region" description="Low complexity" evidence="1">
    <location>
        <begin position="47"/>
        <end position="77"/>
    </location>
</feature>
<evidence type="ECO:0000313" key="3">
    <source>
        <dbReference type="EMBL" id="MFL9922686.1"/>
    </source>
</evidence>
<comment type="caution">
    <text evidence="3">The sequence shown here is derived from an EMBL/GenBank/DDBJ whole genome shotgun (WGS) entry which is preliminary data.</text>
</comment>
<keyword evidence="2" id="KW-1133">Transmembrane helix</keyword>
<keyword evidence="2" id="KW-0472">Membrane</keyword>
<dbReference type="Pfam" id="PF11304">
    <property type="entry name" value="DUF3106"/>
    <property type="match status" value="1"/>
</dbReference>
<feature type="transmembrane region" description="Helical" evidence="2">
    <location>
        <begin position="21"/>
        <end position="43"/>
    </location>
</feature>
<name>A0ABW9A1H1_9BURK</name>
<feature type="region of interest" description="Disordered" evidence="1">
    <location>
        <begin position="47"/>
        <end position="84"/>
    </location>
</feature>